<dbReference type="InterPro" id="IPR023090">
    <property type="entry name" value="UPF0702_alpha/beta_dom_sf"/>
</dbReference>
<keyword evidence="10" id="KW-1185">Reference proteome</keyword>
<comment type="subcellular location">
    <subcellularLocation>
        <location evidence="1">Cell membrane</location>
        <topology evidence="1">Multi-pass membrane protein</topology>
    </subcellularLocation>
</comment>
<evidence type="ECO:0000256" key="1">
    <source>
        <dbReference type="ARBA" id="ARBA00004651"/>
    </source>
</evidence>
<proteinExistence type="inferred from homology"/>
<keyword evidence="6 7" id="KW-0472">Membrane</keyword>
<feature type="transmembrane region" description="Helical" evidence="7">
    <location>
        <begin position="43"/>
        <end position="63"/>
    </location>
</feature>
<evidence type="ECO:0000256" key="7">
    <source>
        <dbReference type="SAM" id="Phobius"/>
    </source>
</evidence>
<dbReference type="EMBL" id="MRCG01000027">
    <property type="protein sequence ID" value="OKH43940.1"/>
    <property type="molecule type" value="Genomic_DNA"/>
</dbReference>
<dbReference type="Proteomes" id="UP000185557">
    <property type="component" value="Unassembled WGS sequence"/>
</dbReference>
<evidence type="ECO:0000256" key="4">
    <source>
        <dbReference type="ARBA" id="ARBA00022692"/>
    </source>
</evidence>
<protein>
    <recommendedName>
        <fullName evidence="8">YetF C-terminal domain-containing protein</fullName>
    </recommendedName>
</protein>
<name>A0A1U7IYU2_9CYAN</name>
<feature type="transmembrane region" description="Helical" evidence="7">
    <location>
        <begin position="18"/>
        <end position="36"/>
    </location>
</feature>
<dbReference type="RefSeq" id="WP_073610917.1">
    <property type="nucleotide sequence ID" value="NZ_MRCG01000027.1"/>
</dbReference>
<keyword evidence="4 7" id="KW-0812">Transmembrane</keyword>
<keyword evidence="3" id="KW-1003">Cell membrane</keyword>
<comment type="caution">
    <text evidence="9">The sequence shown here is derived from an EMBL/GenBank/DDBJ whole genome shotgun (WGS) entry which is preliminary data.</text>
</comment>
<organism evidence="9 10">
    <name type="scientific">Phormidium tenue NIES-30</name>
    <dbReference type="NCBI Taxonomy" id="549789"/>
    <lineage>
        <taxon>Bacteria</taxon>
        <taxon>Bacillati</taxon>
        <taxon>Cyanobacteriota</taxon>
        <taxon>Cyanophyceae</taxon>
        <taxon>Oscillatoriophycideae</taxon>
        <taxon>Oscillatoriales</taxon>
        <taxon>Oscillatoriaceae</taxon>
        <taxon>Phormidium</taxon>
    </lineage>
</organism>
<dbReference type="InterPro" id="IPR007353">
    <property type="entry name" value="DUF421"/>
</dbReference>
<comment type="similarity">
    <text evidence="2">Belongs to the UPF0702 family.</text>
</comment>
<evidence type="ECO:0000259" key="8">
    <source>
        <dbReference type="Pfam" id="PF04239"/>
    </source>
</evidence>
<dbReference type="GO" id="GO:0005886">
    <property type="term" value="C:plasma membrane"/>
    <property type="evidence" value="ECO:0007669"/>
    <property type="project" value="UniProtKB-SubCell"/>
</dbReference>
<dbReference type="Pfam" id="PF04239">
    <property type="entry name" value="DUF421"/>
    <property type="match status" value="1"/>
</dbReference>
<feature type="transmembrane region" description="Helical" evidence="7">
    <location>
        <begin position="69"/>
        <end position="87"/>
    </location>
</feature>
<evidence type="ECO:0000313" key="10">
    <source>
        <dbReference type="Proteomes" id="UP000185557"/>
    </source>
</evidence>
<evidence type="ECO:0000256" key="6">
    <source>
        <dbReference type="ARBA" id="ARBA00023136"/>
    </source>
</evidence>
<dbReference type="PANTHER" id="PTHR34582:SF6">
    <property type="entry name" value="UPF0702 TRANSMEMBRANE PROTEIN YCAP"/>
    <property type="match status" value="1"/>
</dbReference>
<dbReference type="Gene3D" id="3.30.240.20">
    <property type="entry name" value="bsu07140 like domains"/>
    <property type="match status" value="1"/>
</dbReference>
<gene>
    <name evidence="9" type="ORF">NIES30_23650</name>
</gene>
<reference evidence="9 10" key="1">
    <citation type="submission" date="2016-11" db="EMBL/GenBank/DDBJ databases">
        <title>Draft Genome Sequences of Nine Cyanobacterial Strains from Diverse Habitats.</title>
        <authorList>
            <person name="Zhu T."/>
            <person name="Hou S."/>
            <person name="Lu X."/>
            <person name="Hess W.R."/>
        </authorList>
    </citation>
    <scope>NUCLEOTIDE SEQUENCE [LARGE SCALE GENOMIC DNA]</scope>
    <source>
        <strain evidence="9 10">NIES-30</strain>
    </source>
</reference>
<dbReference type="AlphaFoldDB" id="A0A1U7IYU2"/>
<accession>A0A1U7IYU2</accession>
<keyword evidence="5 7" id="KW-1133">Transmembrane helix</keyword>
<dbReference type="OrthoDB" id="9793799at2"/>
<evidence type="ECO:0000256" key="5">
    <source>
        <dbReference type="ARBA" id="ARBA00022989"/>
    </source>
</evidence>
<evidence type="ECO:0000256" key="3">
    <source>
        <dbReference type="ARBA" id="ARBA00022475"/>
    </source>
</evidence>
<sequence length="184" mass="20455">MTLLHDLWIPDVSILEKIVRPILVYGFLLAALRLGGKRELGQLTGFDLVVLLMLSNAVQNAIIGADNSVLGGLVGATTLLITNYLVVRLAYRYPRIQQVVEGRSTPLLLDGQMISKNLAKELISEKELHAVLRRQGFENLAEIRTAILETSGSITVERATDLPTPVEAELLHRLDRIEQRLQQL</sequence>
<evidence type="ECO:0000313" key="9">
    <source>
        <dbReference type="EMBL" id="OKH43940.1"/>
    </source>
</evidence>
<evidence type="ECO:0000256" key="2">
    <source>
        <dbReference type="ARBA" id="ARBA00006448"/>
    </source>
</evidence>
<dbReference type="STRING" id="549789.NIES30_23650"/>
<feature type="domain" description="YetF C-terminal" evidence="8">
    <location>
        <begin position="94"/>
        <end position="161"/>
    </location>
</feature>
<dbReference type="PANTHER" id="PTHR34582">
    <property type="entry name" value="UPF0702 TRANSMEMBRANE PROTEIN YCAP"/>
    <property type="match status" value="1"/>
</dbReference>